<keyword evidence="2" id="KW-0695">RNA-directed DNA polymerase</keyword>
<keyword evidence="2" id="KW-0548">Nucleotidyltransferase</keyword>
<evidence type="ECO:0000256" key="1">
    <source>
        <dbReference type="SAM" id="MobiDB-lite"/>
    </source>
</evidence>
<dbReference type="PANTHER" id="PTHR24559:SF444">
    <property type="entry name" value="REVERSE TRANSCRIPTASE DOMAIN-CONTAINING PROTEIN"/>
    <property type="match status" value="1"/>
</dbReference>
<dbReference type="GO" id="GO:0003964">
    <property type="term" value="F:RNA-directed DNA polymerase activity"/>
    <property type="evidence" value="ECO:0007669"/>
    <property type="project" value="UniProtKB-KW"/>
</dbReference>
<evidence type="ECO:0000313" key="3">
    <source>
        <dbReference type="Proteomes" id="UP001151760"/>
    </source>
</evidence>
<dbReference type="SUPFAM" id="SSF56672">
    <property type="entry name" value="DNA/RNA polymerases"/>
    <property type="match status" value="1"/>
</dbReference>
<evidence type="ECO:0000313" key="2">
    <source>
        <dbReference type="EMBL" id="GJT27483.1"/>
    </source>
</evidence>
<keyword evidence="3" id="KW-1185">Reference proteome</keyword>
<dbReference type="InterPro" id="IPR053134">
    <property type="entry name" value="RNA-dir_DNA_polymerase"/>
</dbReference>
<protein>
    <submittedName>
        <fullName evidence="2">Reverse transcriptase domain-containing protein</fullName>
    </submittedName>
</protein>
<dbReference type="Proteomes" id="UP001151760">
    <property type="component" value="Unassembled WGS sequence"/>
</dbReference>
<comment type="caution">
    <text evidence="2">The sequence shown here is derived from an EMBL/GenBank/DDBJ whole genome shotgun (WGS) entry which is preliminary data.</text>
</comment>
<keyword evidence="2" id="KW-0808">Transferase</keyword>
<dbReference type="PANTHER" id="PTHR24559">
    <property type="entry name" value="TRANSPOSON TY3-I GAG-POL POLYPROTEIN"/>
    <property type="match status" value="1"/>
</dbReference>
<name>A0ABQ5CMD8_9ASTR</name>
<dbReference type="EMBL" id="BQNB010014381">
    <property type="protein sequence ID" value="GJT27483.1"/>
    <property type="molecule type" value="Genomic_DNA"/>
</dbReference>
<dbReference type="CDD" id="cd01647">
    <property type="entry name" value="RT_LTR"/>
    <property type="match status" value="1"/>
</dbReference>
<sequence>MIREGGNRKRSFEEERSGLTDELTFPVIPQNQLTDEPIILEGIIEGNQVRRILVEGESSSEIMYEHCFRNLDVSIRLRFKRCEIPMVGFLGETYHPLVIIDLRVTMGRVGRNKMVLMEFAIIKCRSPYNVIIGRTGMRSLGAVGSTIHSMIKFPTNQGIVTMETSREALWECQQLERVQGSWKEVQWRQREEQMSRIREQVILRTKSNSKRGPDSGPVSFEKHRAKKTQGRVCAKDMYPFSEEGEELASLMGYPYKCFLRIPKEYSQIRMAEDDEEKTGFHTEEGVYCFTHMPKELKNSAATLQRMMEKVLVDQRGQNMEIYLEEVVIKSKSELDLFQDVEETLRKLKRVNIVIDPVTSSFGEAKGSVVKKFSGQGEQVQEILDENEGGTLNLNKELQAKSTPTPRAWRLYLGKETIEEGLAASANQGMKDLHVFIDSLTLVPRVEGNHTPATEQERKYKEEIMDATTLFHRFRITHVPKILNLKVEVLTGLATIKLEFLNQEVSVGIKIRPLVEETSSNKKGKAPSNAPGAKPNYNHEASGSN</sequence>
<dbReference type="Gene3D" id="3.30.70.270">
    <property type="match status" value="1"/>
</dbReference>
<gene>
    <name evidence="2" type="ORF">Tco_0907758</name>
</gene>
<reference evidence="2" key="1">
    <citation type="journal article" date="2022" name="Int. J. Mol. Sci.">
        <title>Draft Genome of Tanacetum Coccineum: Genomic Comparison of Closely Related Tanacetum-Family Plants.</title>
        <authorList>
            <person name="Yamashiro T."/>
            <person name="Shiraishi A."/>
            <person name="Nakayama K."/>
            <person name="Satake H."/>
        </authorList>
    </citation>
    <scope>NUCLEOTIDE SEQUENCE</scope>
</reference>
<dbReference type="InterPro" id="IPR043502">
    <property type="entry name" value="DNA/RNA_pol_sf"/>
</dbReference>
<feature type="region of interest" description="Disordered" evidence="1">
    <location>
        <begin position="205"/>
        <end position="224"/>
    </location>
</feature>
<accession>A0ABQ5CMD8</accession>
<reference evidence="2" key="2">
    <citation type="submission" date="2022-01" db="EMBL/GenBank/DDBJ databases">
        <authorList>
            <person name="Yamashiro T."/>
            <person name="Shiraishi A."/>
            <person name="Satake H."/>
            <person name="Nakayama K."/>
        </authorList>
    </citation>
    <scope>NUCLEOTIDE SEQUENCE</scope>
</reference>
<organism evidence="2 3">
    <name type="scientific">Tanacetum coccineum</name>
    <dbReference type="NCBI Taxonomy" id="301880"/>
    <lineage>
        <taxon>Eukaryota</taxon>
        <taxon>Viridiplantae</taxon>
        <taxon>Streptophyta</taxon>
        <taxon>Embryophyta</taxon>
        <taxon>Tracheophyta</taxon>
        <taxon>Spermatophyta</taxon>
        <taxon>Magnoliopsida</taxon>
        <taxon>eudicotyledons</taxon>
        <taxon>Gunneridae</taxon>
        <taxon>Pentapetalae</taxon>
        <taxon>asterids</taxon>
        <taxon>campanulids</taxon>
        <taxon>Asterales</taxon>
        <taxon>Asteraceae</taxon>
        <taxon>Asteroideae</taxon>
        <taxon>Anthemideae</taxon>
        <taxon>Anthemidinae</taxon>
        <taxon>Tanacetum</taxon>
    </lineage>
</organism>
<proteinExistence type="predicted"/>
<dbReference type="InterPro" id="IPR043128">
    <property type="entry name" value="Rev_trsase/Diguanyl_cyclase"/>
</dbReference>
<dbReference type="Gene3D" id="3.10.10.10">
    <property type="entry name" value="HIV Type 1 Reverse Transcriptase, subunit A, domain 1"/>
    <property type="match status" value="1"/>
</dbReference>
<feature type="region of interest" description="Disordered" evidence="1">
    <location>
        <begin position="516"/>
        <end position="544"/>
    </location>
</feature>